<keyword evidence="5 6" id="KW-0472">Membrane</keyword>
<dbReference type="OrthoDB" id="9768837at2"/>
<accession>A0A133XS15</accession>
<feature type="transmembrane region" description="Helical" evidence="6">
    <location>
        <begin position="287"/>
        <end position="309"/>
    </location>
</feature>
<feature type="transmembrane region" description="Helical" evidence="6">
    <location>
        <begin position="227"/>
        <end position="256"/>
    </location>
</feature>
<evidence type="ECO:0000256" key="4">
    <source>
        <dbReference type="ARBA" id="ARBA00022989"/>
    </source>
</evidence>
<feature type="transmembrane region" description="Helical" evidence="6">
    <location>
        <begin position="321"/>
        <end position="340"/>
    </location>
</feature>
<keyword evidence="3 6" id="KW-0812">Transmembrane</keyword>
<dbReference type="AlphaFoldDB" id="A0A133XS15"/>
<dbReference type="PANTHER" id="PTHR30294">
    <property type="entry name" value="MEMBRANE COMPONENT OF ABC TRANSPORTER YHHJ-RELATED"/>
    <property type="match status" value="1"/>
</dbReference>
<evidence type="ECO:0000256" key="6">
    <source>
        <dbReference type="SAM" id="Phobius"/>
    </source>
</evidence>
<sequence>MNKLWIVIKHVYRKNVARKAFIWMLFSPIITLAICLAIGFFIGKYEGEKTATVALVDVPTTLQEKFQANAGKNTIRTDLDENQTKEALKTDSIDGYLVLTSKDKGLNPTFYNKTNSKDISLKPFENLLNDFILEQNISKLRLDPQQFKAIAHPQVPIQSVSFNYKNGELVPEIKEMKEVFIRKGIAYLTCFMFIFSYVSVIGQEIASEKGSKVCEIILSSIPAKAYFFGKLAAIGLMVVTQIIIYLLIGGLVWMGFHLDLFSLPSEWTELLAQIHFSQVLQESLPSLLLGIVYAVLGIIIYSCLAAFLGSLISKTEELPKAMIPISMLGVIGFYIGMFAITSTNNTFVRIASQIPSFTPFVMPFRLNNASIQPLEITLSIVLCFIFAMVILTLSVTFYKSNILTTSDKGFIDAMKRSLTLWKTKK</sequence>
<feature type="transmembrane region" description="Helical" evidence="6">
    <location>
        <begin position="21"/>
        <end position="42"/>
    </location>
</feature>
<keyword evidence="2" id="KW-1003">Cell membrane</keyword>
<evidence type="ECO:0000313" key="8">
    <source>
        <dbReference type="EMBL" id="KXB33731.1"/>
    </source>
</evidence>
<feature type="domain" description="ABC-2 type transporter transmembrane" evidence="7">
    <location>
        <begin position="19"/>
        <end position="395"/>
    </location>
</feature>
<evidence type="ECO:0000259" key="7">
    <source>
        <dbReference type="Pfam" id="PF12698"/>
    </source>
</evidence>
<evidence type="ECO:0000313" key="9">
    <source>
        <dbReference type="Proteomes" id="UP000070422"/>
    </source>
</evidence>
<dbReference type="InterPro" id="IPR051449">
    <property type="entry name" value="ABC-2_transporter_component"/>
</dbReference>
<protein>
    <recommendedName>
        <fullName evidence="7">ABC-2 type transporter transmembrane domain-containing protein</fullName>
    </recommendedName>
</protein>
<evidence type="ECO:0000256" key="1">
    <source>
        <dbReference type="ARBA" id="ARBA00004651"/>
    </source>
</evidence>
<organism evidence="8 9">
    <name type="scientific">Aerococcus christensenii</name>
    <dbReference type="NCBI Taxonomy" id="87541"/>
    <lineage>
        <taxon>Bacteria</taxon>
        <taxon>Bacillati</taxon>
        <taxon>Bacillota</taxon>
        <taxon>Bacilli</taxon>
        <taxon>Lactobacillales</taxon>
        <taxon>Aerococcaceae</taxon>
        <taxon>Aerococcus</taxon>
    </lineage>
</organism>
<evidence type="ECO:0000256" key="2">
    <source>
        <dbReference type="ARBA" id="ARBA00022475"/>
    </source>
</evidence>
<dbReference type="EMBL" id="LSCQ01000090">
    <property type="protein sequence ID" value="KXB33731.1"/>
    <property type="molecule type" value="Genomic_DNA"/>
</dbReference>
<dbReference type="InterPro" id="IPR013525">
    <property type="entry name" value="ABC2_TM"/>
</dbReference>
<feature type="transmembrane region" description="Helical" evidence="6">
    <location>
        <begin position="376"/>
        <end position="398"/>
    </location>
</feature>
<dbReference type="RefSeq" id="WP_060937293.1">
    <property type="nucleotide sequence ID" value="NZ_JASOZP010000013.1"/>
</dbReference>
<comment type="subcellular location">
    <subcellularLocation>
        <location evidence="1">Cell membrane</location>
        <topology evidence="1">Multi-pass membrane protein</topology>
    </subcellularLocation>
</comment>
<dbReference type="Proteomes" id="UP000070422">
    <property type="component" value="Unassembled WGS sequence"/>
</dbReference>
<dbReference type="GO" id="GO:0140359">
    <property type="term" value="F:ABC-type transporter activity"/>
    <property type="evidence" value="ECO:0007669"/>
    <property type="project" value="InterPro"/>
</dbReference>
<comment type="caution">
    <text evidence="8">The sequence shown here is derived from an EMBL/GenBank/DDBJ whole genome shotgun (WGS) entry which is preliminary data.</text>
</comment>
<dbReference type="PANTHER" id="PTHR30294:SF29">
    <property type="entry name" value="MULTIDRUG ABC TRANSPORTER PERMEASE YBHS-RELATED"/>
    <property type="match status" value="1"/>
</dbReference>
<gene>
    <name evidence="8" type="ORF">HMPREF3187_01620</name>
</gene>
<dbReference type="GO" id="GO:0005886">
    <property type="term" value="C:plasma membrane"/>
    <property type="evidence" value="ECO:0007669"/>
    <property type="project" value="UniProtKB-SubCell"/>
</dbReference>
<proteinExistence type="predicted"/>
<dbReference type="Pfam" id="PF12698">
    <property type="entry name" value="ABC2_membrane_3"/>
    <property type="match status" value="1"/>
</dbReference>
<name>A0A133XS15_9LACT</name>
<dbReference type="PATRIC" id="fig|87541.4.peg.1609"/>
<evidence type="ECO:0000256" key="3">
    <source>
        <dbReference type="ARBA" id="ARBA00022692"/>
    </source>
</evidence>
<keyword evidence="4 6" id="KW-1133">Transmembrane helix</keyword>
<dbReference type="STRING" id="87541.AWM71_07610"/>
<evidence type="ECO:0000256" key="5">
    <source>
        <dbReference type="ARBA" id="ARBA00023136"/>
    </source>
</evidence>
<reference evidence="8 9" key="1">
    <citation type="submission" date="2016-01" db="EMBL/GenBank/DDBJ databases">
        <authorList>
            <person name="Oliw E.H."/>
        </authorList>
    </citation>
    <scope>NUCLEOTIDE SEQUENCE [LARGE SCALE GENOMIC DNA]</scope>
    <source>
        <strain evidence="8 9">KA00635</strain>
    </source>
</reference>
<feature type="transmembrane region" description="Helical" evidence="6">
    <location>
        <begin position="185"/>
        <end position="206"/>
    </location>
</feature>